<evidence type="ECO:0000256" key="1">
    <source>
        <dbReference type="ARBA" id="ARBA00022724"/>
    </source>
</evidence>
<sequence>MNRNRQHIPDAAKQQWVTMSTHGMTSKAIAQVTGCSHRTVNRVLQLSQLTGSVVQKPLESGHPRLLTAQDFTYLISHIECTPDIFLSELQSALREVRGIEVSLATIEQMLHRHGLSHKRVCTSKLCLCI</sequence>
<dbReference type="Gene3D" id="1.10.10.10">
    <property type="entry name" value="Winged helix-like DNA-binding domain superfamily/Winged helix DNA-binding domain"/>
    <property type="match status" value="1"/>
</dbReference>
<dbReference type="PANTHER" id="PTHR48472">
    <property type="entry name" value="TC1-LIKE TRANSPOSASE DDE DOMAIN-CONTAINING PROTEIN"/>
    <property type="match status" value="1"/>
</dbReference>
<dbReference type="AlphaFoldDB" id="A0AAD4EGA1"/>
<reference evidence="3" key="1">
    <citation type="journal article" date="2020" name="New Phytol.">
        <title>Comparative genomics reveals dynamic genome evolution in host specialist ectomycorrhizal fungi.</title>
        <authorList>
            <person name="Lofgren L.A."/>
            <person name="Nguyen N.H."/>
            <person name="Vilgalys R."/>
            <person name="Ruytinx J."/>
            <person name="Liao H.L."/>
            <person name="Branco S."/>
            <person name="Kuo A."/>
            <person name="LaButti K."/>
            <person name="Lipzen A."/>
            <person name="Andreopoulos W."/>
            <person name="Pangilinan J."/>
            <person name="Riley R."/>
            <person name="Hundley H."/>
            <person name="Na H."/>
            <person name="Barry K."/>
            <person name="Grigoriev I.V."/>
            <person name="Stajich J.E."/>
            <person name="Kennedy P.G."/>
        </authorList>
    </citation>
    <scope>NUCLEOTIDE SEQUENCE</scope>
    <source>
        <strain evidence="3">FC203</strain>
    </source>
</reference>
<feature type="domain" description="Paired" evidence="2">
    <location>
        <begin position="5"/>
        <end position="92"/>
    </location>
</feature>
<keyword evidence="4" id="KW-1185">Reference proteome</keyword>
<keyword evidence="3" id="KW-0238">DNA-binding</keyword>
<dbReference type="GO" id="GO:0003677">
    <property type="term" value="F:DNA binding"/>
    <property type="evidence" value="ECO:0007669"/>
    <property type="project" value="UniProtKB-KW"/>
</dbReference>
<name>A0AAD4EGA1_9AGAM</name>
<dbReference type="PANTHER" id="PTHR48472:SF1">
    <property type="entry name" value="TC1-LIKE TRANSPOSASE DDE DOMAIN-CONTAINING PROTEIN"/>
    <property type="match status" value="1"/>
</dbReference>
<dbReference type="Proteomes" id="UP001195769">
    <property type="component" value="Unassembled WGS sequence"/>
</dbReference>
<comment type="caution">
    <text evidence="3">The sequence shown here is derived from an EMBL/GenBank/DDBJ whole genome shotgun (WGS) entry which is preliminary data.</text>
</comment>
<evidence type="ECO:0000313" key="3">
    <source>
        <dbReference type="EMBL" id="KAG1905522.1"/>
    </source>
</evidence>
<dbReference type="InterPro" id="IPR009057">
    <property type="entry name" value="Homeodomain-like_sf"/>
</dbReference>
<dbReference type="SUPFAM" id="SSF46689">
    <property type="entry name" value="Homeodomain-like"/>
    <property type="match status" value="1"/>
</dbReference>
<evidence type="ECO:0000313" key="4">
    <source>
        <dbReference type="Proteomes" id="UP001195769"/>
    </source>
</evidence>
<dbReference type="Pfam" id="PF00292">
    <property type="entry name" value="PAX"/>
    <property type="match status" value="1"/>
</dbReference>
<gene>
    <name evidence="3" type="ORF">F5891DRAFT_944023</name>
</gene>
<accession>A0AAD4EGA1</accession>
<keyword evidence="1" id="KW-0563">Paired box</keyword>
<organism evidence="3 4">
    <name type="scientific">Suillus fuscotomentosus</name>
    <dbReference type="NCBI Taxonomy" id="1912939"/>
    <lineage>
        <taxon>Eukaryota</taxon>
        <taxon>Fungi</taxon>
        <taxon>Dikarya</taxon>
        <taxon>Basidiomycota</taxon>
        <taxon>Agaricomycotina</taxon>
        <taxon>Agaricomycetes</taxon>
        <taxon>Agaricomycetidae</taxon>
        <taxon>Boletales</taxon>
        <taxon>Suillineae</taxon>
        <taxon>Suillaceae</taxon>
        <taxon>Suillus</taxon>
    </lineage>
</organism>
<keyword evidence="3" id="KW-0371">Homeobox</keyword>
<proteinExistence type="predicted"/>
<evidence type="ECO:0000259" key="2">
    <source>
        <dbReference type="Pfam" id="PF00292"/>
    </source>
</evidence>
<dbReference type="RefSeq" id="XP_041231097.1">
    <property type="nucleotide sequence ID" value="XM_041374520.1"/>
</dbReference>
<dbReference type="EMBL" id="JABBWK010000007">
    <property type="protein sequence ID" value="KAG1905522.1"/>
    <property type="molecule type" value="Genomic_DNA"/>
</dbReference>
<dbReference type="InterPro" id="IPR036388">
    <property type="entry name" value="WH-like_DNA-bd_sf"/>
</dbReference>
<dbReference type="GeneID" id="64668818"/>
<dbReference type="InterPro" id="IPR001523">
    <property type="entry name" value="Paired_dom"/>
</dbReference>
<protein>
    <submittedName>
        <fullName evidence="3">Homeodomain-like protein</fullName>
    </submittedName>
</protein>